<dbReference type="InterPro" id="IPR013324">
    <property type="entry name" value="RNA_pol_sigma_r3/r4-like"/>
</dbReference>
<organism evidence="1 2">
    <name type="scientific">Chthonomonas calidirosea (strain DSM 23976 / ICMP 18418 / T49)</name>
    <dbReference type="NCBI Taxonomy" id="1303518"/>
    <lineage>
        <taxon>Bacteria</taxon>
        <taxon>Bacillati</taxon>
        <taxon>Armatimonadota</taxon>
        <taxon>Chthonomonadia</taxon>
        <taxon>Chthonomonadales</taxon>
        <taxon>Chthonomonadaceae</taxon>
        <taxon>Chthonomonas</taxon>
    </lineage>
</organism>
<protein>
    <submittedName>
        <fullName evidence="1">RNA polymerase sigma factor, sigma-70 family</fullName>
    </submittedName>
</protein>
<dbReference type="InterPro" id="IPR036388">
    <property type="entry name" value="WH-like_DNA-bd_sf"/>
</dbReference>
<accession>S0EZY2</accession>
<dbReference type="HOGENOM" id="CLU_1432226_0_0_0"/>
<keyword evidence="2" id="KW-1185">Reference proteome</keyword>
<dbReference type="NCBIfam" id="TIGR02937">
    <property type="entry name" value="sigma70-ECF"/>
    <property type="match status" value="1"/>
</dbReference>
<dbReference type="KEGG" id="ccz:CCALI_02356"/>
<dbReference type="GO" id="GO:0006352">
    <property type="term" value="P:DNA-templated transcription initiation"/>
    <property type="evidence" value="ECO:0007669"/>
    <property type="project" value="InterPro"/>
</dbReference>
<dbReference type="AlphaFoldDB" id="S0EZY2"/>
<dbReference type="Proteomes" id="UP000014227">
    <property type="component" value="Chromosome I"/>
</dbReference>
<dbReference type="InterPro" id="IPR014284">
    <property type="entry name" value="RNA_pol_sigma-70_dom"/>
</dbReference>
<dbReference type="PATRIC" id="fig|1303518.3.peg.2447"/>
<proteinExistence type="predicted"/>
<name>S0EZY2_CHTCT</name>
<dbReference type="Gene3D" id="1.10.10.10">
    <property type="entry name" value="Winged helix-like DNA-binding domain superfamily/Winged helix DNA-binding domain"/>
    <property type="match status" value="1"/>
</dbReference>
<sequence>MGSSFFLSCQETGYDEEKFLLLIRRIAECLARRRKLPPQEVYDCGSEAVLLVLEQLREGETPCLQPQNWIKFVVKVVRNFQRRYQSRTKHEVLLDEGKEELLQLPDTAPTPEAALERKCTESLLYKAIEENLDDSLQAIFLAHFVEHVPLKELAALAGTTPDALCHRLQRARLRVRAWLERHGWDGEIP</sequence>
<dbReference type="eggNOG" id="COG1595">
    <property type="taxonomic scope" value="Bacteria"/>
</dbReference>
<evidence type="ECO:0000313" key="1">
    <source>
        <dbReference type="EMBL" id="CCW36160.1"/>
    </source>
</evidence>
<dbReference type="STRING" id="454171.CP488_01740"/>
<evidence type="ECO:0000313" key="2">
    <source>
        <dbReference type="Proteomes" id="UP000014227"/>
    </source>
</evidence>
<dbReference type="RefSeq" id="WP_016483678.1">
    <property type="nucleotide sequence ID" value="NC_021487.1"/>
</dbReference>
<dbReference type="InParanoid" id="S0EZY2"/>
<dbReference type="GO" id="GO:0003700">
    <property type="term" value="F:DNA-binding transcription factor activity"/>
    <property type="evidence" value="ECO:0007669"/>
    <property type="project" value="InterPro"/>
</dbReference>
<gene>
    <name evidence="1" type="ORF">CCALI_02356</name>
</gene>
<dbReference type="EMBL" id="HF951689">
    <property type="protein sequence ID" value="CCW36160.1"/>
    <property type="molecule type" value="Genomic_DNA"/>
</dbReference>
<dbReference type="SUPFAM" id="SSF88659">
    <property type="entry name" value="Sigma3 and sigma4 domains of RNA polymerase sigma factors"/>
    <property type="match status" value="1"/>
</dbReference>
<reference evidence="2" key="1">
    <citation type="submission" date="2013-03" db="EMBL/GenBank/DDBJ databases">
        <title>Genome sequence of Chthonomonas calidirosea, the first sequenced genome from the Armatimonadetes phylum (formally candidate division OP10).</title>
        <authorList>
            <person name="Lee K.C.Y."/>
            <person name="Morgan X.C."/>
            <person name="Dunfield P.F."/>
            <person name="Tamas I."/>
            <person name="Houghton K.M."/>
            <person name="Vyssotski M."/>
            <person name="Ryan J.L.J."/>
            <person name="Lagutin K."/>
            <person name="McDonald I.R."/>
            <person name="Stott M.B."/>
        </authorList>
    </citation>
    <scope>NUCLEOTIDE SEQUENCE [LARGE SCALE GENOMIC DNA]</scope>
    <source>
        <strain evidence="2">DSM 23976 / ICMP 18418 / T49</strain>
    </source>
</reference>